<feature type="transmembrane region" description="Helical" evidence="2">
    <location>
        <begin position="124"/>
        <end position="155"/>
    </location>
</feature>
<feature type="transmembrane region" description="Helical" evidence="2">
    <location>
        <begin position="57"/>
        <end position="81"/>
    </location>
</feature>
<evidence type="ECO:0000313" key="4">
    <source>
        <dbReference type="Proteomes" id="UP000230084"/>
    </source>
</evidence>
<evidence type="ECO:0000256" key="1">
    <source>
        <dbReference type="SAM" id="MobiDB-lite"/>
    </source>
</evidence>
<evidence type="ECO:0000256" key="2">
    <source>
        <dbReference type="SAM" id="Phobius"/>
    </source>
</evidence>
<gene>
    <name evidence="3" type="ORF">COV06_04450</name>
</gene>
<name>A0A2H0RLC7_9BACT</name>
<keyword evidence="2" id="KW-1133">Transmembrane helix</keyword>
<keyword evidence="2" id="KW-0472">Membrane</keyword>
<dbReference type="AlphaFoldDB" id="A0A2H0RLC7"/>
<comment type="caution">
    <text evidence="3">The sequence shown here is derived from an EMBL/GenBank/DDBJ whole genome shotgun (WGS) entry which is preliminary data.</text>
</comment>
<sequence>MASTESQPTANQAEAAGRFHANRVASRRNAPPTPPRKQEDAPPADKMEQLRISLDRLFSSSIAGDVASLATVPISLGLLFIRGMASMNALQSLPLRHIRFTETNPFKMLPDSKKMRPFTFTKRLGIIAAWSMLFIAVIILIIQIAPFAFFLMVIATTADLLNPLN</sequence>
<protein>
    <submittedName>
        <fullName evidence="3">Uncharacterized protein</fullName>
    </submittedName>
</protein>
<feature type="compositionally biased region" description="Polar residues" evidence="1">
    <location>
        <begin position="1"/>
        <end position="12"/>
    </location>
</feature>
<proteinExistence type="predicted"/>
<accession>A0A2H0RLC7</accession>
<evidence type="ECO:0000313" key="3">
    <source>
        <dbReference type="EMBL" id="PIR47303.1"/>
    </source>
</evidence>
<feature type="region of interest" description="Disordered" evidence="1">
    <location>
        <begin position="1"/>
        <end position="45"/>
    </location>
</feature>
<reference evidence="3 4" key="1">
    <citation type="submission" date="2017-09" db="EMBL/GenBank/DDBJ databases">
        <title>Depth-based differentiation of microbial function through sediment-hosted aquifers and enrichment of novel symbionts in the deep terrestrial subsurface.</title>
        <authorList>
            <person name="Probst A.J."/>
            <person name="Ladd B."/>
            <person name="Jarett J.K."/>
            <person name="Geller-Mcgrath D.E."/>
            <person name="Sieber C.M."/>
            <person name="Emerson J.B."/>
            <person name="Anantharaman K."/>
            <person name="Thomas B.C."/>
            <person name="Malmstrom R."/>
            <person name="Stieglmeier M."/>
            <person name="Klingl A."/>
            <person name="Woyke T."/>
            <person name="Ryan C.M."/>
            <person name="Banfield J.F."/>
        </authorList>
    </citation>
    <scope>NUCLEOTIDE SEQUENCE [LARGE SCALE GENOMIC DNA]</scope>
    <source>
        <strain evidence="3">CG10_big_fil_rev_8_21_14_0_10_50_16</strain>
    </source>
</reference>
<dbReference type="Proteomes" id="UP000230084">
    <property type="component" value="Unassembled WGS sequence"/>
</dbReference>
<dbReference type="EMBL" id="PCYM01000010">
    <property type="protein sequence ID" value="PIR47303.1"/>
    <property type="molecule type" value="Genomic_DNA"/>
</dbReference>
<organism evidence="3 4">
    <name type="scientific">Candidatus Uhrbacteria bacterium CG10_big_fil_rev_8_21_14_0_10_50_16</name>
    <dbReference type="NCBI Taxonomy" id="1975039"/>
    <lineage>
        <taxon>Bacteria</taxon>
        <taxon>Candidatus Uhriibacteriota</taxon>
    </lineage>
</organism>
<keyword evidence="2" id="KW-0812">Transmembrane</keyword>
<feature type="compositionally biased region" description="Basic and acidic residues" evidence="1">
    <location>
        <begin position="36"/>
        <end position="45"/>
    </location>
</feature>